<evidence type="ECO:0000313" key="3">
    <source>
        <dbReference type="Proteomes" id="UP000799640"/>
    </source>
</evidence>
<sequence length="95" mass="10831">MTGTKKGTNTARKMGGMMDRIKGISNRRGRVQRMPLNFDLGRFFFYYLLGTLVTTCIAMAHGRSRCLRGYLDDTTGKAIPGVWSRMVWTQRNVVH</sequence>
<evidence type="ECO:0000256" key="1">
    <source>
        <dbReference type="SAM" id="Phobius"/>
    </source>
</evidence>
<proteinExistence type="predicted"/>
<dbReference type="Proteomes" id="UP000799640">
    <property type="component" value="Unassembled WGS sequence"/>
</dbReference>
<keyword evidence="1" id="KW-1133">Transmembrane helix</keyword>
<name>A0A6G1I8U6_9PEZI</name>
<organism evidence="2 3">
    <name type="scientific">Trichodelitschia bisporula</name>
    <dbReference type="NCBI Taxonomy" id="703511"/>
    <lineage>
        <taxon>Eukaryota</taxon>
        <taxon>Fungi</taxon>
        <taxon>Dikarya</taxon>
        <taxon>Ascomycota</taxon>
        <taxon>Pezizomycotina</taxon>
        <taxon>Dothideomycetes</taxon>
        <taxon>Dothideomycetes incertae sedis</taxon>
        <taxon>Phaeotrichales</taxon>
        <taxon>Phaeotrichaceae</taxon>
        <taxon>Trichodelitschia</taxon>
    </lineage>
</organism>
<keyword evidence="1" id="KW-0812">Transmembrane</keyword>
<protein>
    <submittedName>
        <fullName evidence="2">Uncharacterized protein</fullName>
    </submittedName>
</protein>
<keyword evidence="3" id="KW-1185">Reference proteome</keyword>
<keyword evidence="1" id="KW-0472">Membrane</keyword>
<reference evidence="2" key="1">
    <citation type="journal article" date="2020" name="Stud. Mycol.">
        <title>101 Dothideomycetes genomes: a test case for predicting lifestyles and emergence of pathogens.</title>
        <authorList>
            <person name="Haridas S."/>
            <person name="Albert R."/>
            <person name="Binder M."/>
            <person name="Bloem J."/>
            <person name="Labutti K."/>
            <person name="Salamov A."/>
            <person name="Andreopoulos B."/>
            <person name="Baker S."/>
            <person name="Barry K."/>
            <person name="Bills G."/>
            <person name="Bluhm B."/>
            <person name="Cannon C."/>
            <person name="Castanera R."/>
            <person name="Culley D."/>
            <person name="Daum C."/>
            <person name="Ezra D."/>
            <person name="Gonzalez J."/>
            <person name="Henrissat B."/>
            <person name="Kuo A."/>
            <person name="Liang C."/>
            <person name="Lipzen A."/>
            <person name="Lutzoni F."/>
            <person name="Magnuson J."/>
            <person name="Mondo S."/>
            <person name="Nolan M."/>
            <person name="Ohm R."/>
            <person name="Pangilinan J."/>
            <person name="Park H.-J."/>
            <person name="Ramirez L."/>
            <person name="Alfaro M."/>
            <person name="Sun H."/>
            <person name="Tritt A."/>
            <person name="Yoshinaga Y."/>
            <person name="Zwiers L.-H."/>
            <person name="Turgeon B."/>
            <person name="Goodwin S."/>
            <person name="Spatafora J."/>
            <person name="Crous P."/>
            <person name="Grigoriev I."/>
        </authorList>
    </citation>
    <scope>NUCLEOTIDE SEQUENCE</scope>
    <source>
        <strain evidence="2">CBS 262.69</strain>
    </source>
</reference>
<evidence type="ECO:0000313" key="2">
    <source>
        <dbReference type="EMBL" id="KAF2404489.1"/>
    </source>
</evidence>
<feature type="transmembrane region" description="Helical" evidence="1">
    <location>
        <begin position="43"/>
        <end position="60"/>
    </location>
</feature>
<dbReference type="EMBL" id="ML996688">
    <property type="protein sequence ID" value="KAF2404489.1"/>
    <property type="molecule type" value="Genomic_DNA"/>
</dbReference>
<dbReference type="AlphaFoldDB" id="A0A6G1I8U6"/>
<accession>A0A6G1I8U6</accession>
<gene>
    <name evidence="2" type="ORF">EJ06DRAFT_206634</name>
</gene>